<dbReference type="PANTHER" id="PTHR12896:SF1">
    <property type="entry name" value="ELONGATOR COMPLEX PROTEIN 4"/>
    <property type="match status" value="1"/>
</dbReference>
<proteinExistence type="inferred from homology"/>
<dbReference type="InterPro" id="IPR027417">
    <property type="entry name" value="P-loop_NTPase"/>
</dbReference>
<evidence type="ECO:0000256" key="6">
    <source>
        <dbReference type="ARBA" id="ARBA00022490"/>
    </source>
</evidence>
<evidence type="ECO:0000256" key="9">
    <source>
        <dbReference type="SAM" id="MobiDB-lite"/>
    </source>
</evidence>
<keyword evidence="11" id="KW-1185">Reference proteome</keyword>
<dbReference type="UniPathway" id="UPA00988"/>
<evidence type="ECO:0000256" key="2">
    <source>
        <dbReference type="ARBA" id="ARBA00004496"/>
    </source>
</evidence>
<accession>A0A1Y2F4P0</accession>
<evidence type="ECO:0000256" key="7">
    <source>
        <dbReference type="ARBA" id="ARBA00022694"/>
    </source>
</evidence>
<dbReference type="EMBL" id="MCGR01000028">
    <property type="protein sequence ID" value="ORY78831.1"/>
    <property type="molecule type" value="Genomic_DNA"/>
</dbReference>
<feature type="region of interest" description="Disordered" evidence="9">
    <location>
        <begin position="1"/>
        <end position="22"/>
    </location>
</feature>
<comment type="similarity">
    <text evidence="4">Belongs to the ELP4 family.</text>
</comment>
<reference evidence="10 11" key="1">
    <citation type="submission" date="2016-07" db="EMBL/GenBank/DDBJ databases">
        <title>Pervasive Adenine N6-methylation of Active Genes in Fungi.</title>
        <authorList>
            <consortium name="DOE Joint Genome Institute"/>
            <person name="Mondo S.J."/>
            <person name="Dannebaum R.O."/>
            <person name="Kuo R.C."/>
            <person name="Labutti K."/>
            <person name="Haridas S."/>
            <person name="Kuo A."/>
            <person name="Salamov A."/>
            <person name="Ahrendt S.R."/>
            <person name="Lipzen A."/>
            <person name="Sullivan W."/>
            <person name="Andreopoulos W.B."/>
            <person name="Clum A."/>
            <person name="Lindquist E."/>
            <person name="Daum C."/>
            <person name="Ramamoorthy G.K."/>
            <person name="Gryganskyi A."/>
            <person name="Culley D."/>
            <person name="Magnuson J.K."/>
            <person name="James T.Y."/>
            <person name="O'Malley M.A."/>
            <person name="Stajich J.E."/>
            <person name="Spatafora J.W."/>
            <person name="Visel A."/>
            <person name="Grigoriev I.V."/>
        </authorList>
    </citation>
    <scope>NUCLEOTIDE SEQUENCE [LARGE SCALE GENOMIC DNA]</scope>
    <source>
        <strain evidence="10 11">62-1032</strain>
    </source>
</reference>
<evidence type="ECO:0000256" key="5">
    <source>
        <dbReference type="ARBA" id="ARBA00020265"/>
    </source>
</evidence>
<evidence type="ECO:0000256" key="1">
    <source>
        <dbReference type="ARBA" id="ARBA00004123"/>
    </source>
</evidence>
<dbReference type="InParanoid" id="A0A1Y2F4P0"/>
<dbReference type="GO" id="GO:0002098">
    <property type="term" value="P:tRNA wobble uridine modification"/>
    <property type="evidence" value="ECO:0007669"/>
    <property type="project" value="InterPro"/>
</dbReference>
<evidence type="ECO:0000256" key="8">
    <source>
        <dbReference type="ARBA" id="ARBA00023242"/>
    </source>
</evidence>
<comment type="pathway">
    <text evidence="3">tRNA modification; 5-methoxycarbonylmethyl-2-thiouridine-tRNA biosynthesis.</text>
</comment>
<organism evidence="10 11">
    <name type="scientific">Leucosporidium creatinivorum</name>
    <dbReference type="NCBI Taxonomy" id="106004"/>
    <lineage>
        <taxon>Eukaryota</taxon>
        <taxon>Fungi</taxon>
        <taxon>Dikarya</taxon>
        <taxon>Basidiomycota</taxon>
        <taxon>Pucciniomycotina</taxon>
        <taxon>Microbotryomycetes</taxon>
        <taxon>Leucosporidiales</taxon>
        <taxon>Leucosporidium</taxon>
    </lineage>
</organism>
<dbReference type="OrthoDB" id="289162at2759"/>
<dbReference type="FunCoup" id="A0A1Y2F4P0">
    <property type="interactions" value="536"/>
</dbReference>
<comment type="subcellular location">
    <subcellularLocation>
        <location evidence="2">Cytoplasm</location>
    </subcellularLocation>
    <subcellularLocation>
        <location evidence="1">Nucleus</location>
    </subcellularLocation>
</comment>
<keyword evidence="7" id="KW-0819">tRNA processing</keyword>
<evidence type="ECO:0000313" key="11">
    <source>
        <dbReference type="Proteomes" id="UP000193467"/>
    </source>
</evidence>
<dbReference type="Proteomes" id="UP000193467">
    <property type="component" value="Unassembled WGS sequence"/>
</dbReference>
<keyword evidence="6" id="KW-0963">Cytoplasm</keyword>
<keyword evidence="8" id="KW-0539">Nucleus</keyword>
<protein>
    <recommendedName>
        <fullName evidence="5">Elongator complex protein 4</fullName>
    </recommendedName>
</protein>
<dbReference type="PANTHER" id="PTHR12896">
    <property type="entry name" value="PAX6 NEIGHBOR PROTEIN PAXNEB"/>
    <property type="match status" value="1"/>
</dbReference>
<dbReference type="CDD" id="cd19494">
    <property type="entry name" value="Elp4"/>
    <property type="match status" value="1"/>
</dbReference>
<evidence type="ECO:0000256" key="3">
    <source>
        <dbReference type="ARBA" id="ARBA00005043"/>
    </source>
</evidence>
<dbReference type="InterPro" id="IPR008728">
    <property type="entry name" value="Elongator_complex_protein_4"/>
</dbReference>
<gene>
    <name evidence="10" type="ORF">BCR35DRAFT_325341</name>
</gene>
<dbReference type="GO" id="GO:0033588">
    <property type="term" value="C:elongator holoenzyme complex"/>
    <property type="evidence" value="ECO:0007669"/>
    <property type="project" value="InterPro"/>
</dbReference>
<dbReference type="GO" id="GO:0005737">
    <property type="term" value="C:cytoplasm"/>
    <property type="evidence" value="ECO:0007669"/>
    <property type="project" value="UniProtKB-SubCell"/>
</dbReference>
<dbReference type="STRING" id="106004.A0A1Y2F4P0"/>
<evidence type="ECO:0000256" key="4">
    <source>
        <dbReference type="ARBA" id="ARBA00007573"/>
    </source>
</evidence>
<comment type="caution">
    <text evidence="10">The sequence shown here is derived from an EMBL/GenBank/DDBJ whole genome shotgun (WGS) entry which is preliminary data.</text>
</comment>
<dbReference type="Pfam" id="PF05625">
    <property type="entry name" value="PAXNEB"/>
    <property type="match status" value="1"/>
</dbReference>
<evidence type="ECO:0000313" key="10">
    <source>
        <dbReference type="EMBL" id="ORY78831.1"/>
    </source>
</evidence>
<sequence length="426" mass="46714">MSSFKRRVTTTPLPGSRPSPYNSLPLLSTGLSSLDDLLGGGLPLSSSLLIQSDALTSYADLLLKFWVAQGLEAKQEVVVIGSALDGEGPQGLVESLMEVDGGQVLGDEEDEEENSEAKEEKLKIAFRYEGMKQHATTVSAPTPPKGTENDVYCSLFDLTTTKQLRAADRARLTVVDVDELSEDPSRPPAEVYEELYKRLESIITEKGYLLPEDGTKPRKALRIAISSFGSPSWGPAAWSGLYSFLHRLRPLLRRSACTLVSTFPLPLHASSPTLLTRLSHASDGVISLTSFASSPLSISQFPRHHGLLSIPKLPSLGSLVPPSAKLSVLRGLGGGGEGRENNLGFRVKRRRFVVETVNADEPVGPEVEKKKVEKKVEEKKVEQKVQEKMGERETKVRFAGEKEAPKEQPRRSVSSIMHKQPELYEF</sequence>
<feature type="compositionally biased region" description="Basic and acidic residues" evidence="9">
    <location>
        <begin position="369"/>
        <end position="410"/>
    </location>
</feature>
<dbReference type="AlphaFoldDB" id="A0A1Y2F4P0"/>
<feature type="region of interest" description="Disordered" evidence="9">
    <location>
        <begin position="369"/>
        <end position="426"/>
    </location>
</feature>
<dbReference type="Gene3D" id="3.40.50.300">
    <property type="entry name" value="P-loop containing nucleotide triphosphate hydrolases"/>
    <property type="match status" value="1"/>
</dbReference>
<dbReference type="GO" id="GO:0008023">
    <property type="term" value="C:transcription elongation factor complex"/>
    <property type="evidence" value="ECO:0007669"/>
    <property type="project" value="TreeGrafter"/>
</dbReference>
<name>A0A1Y2F4P0_9BASI</name>